<gene>
    <name evidence="1" type="ORF">A3C25_03730</name>
</gene>
<comment type="caution">
    <text evidence="1">The sequence shown here is derived from an EMBL/GenBank/DDBJ whole genome shotgun (WGS) entry which is preliminary data.</text>
</comment>
<evidence type="ECO:0000313" key="2">
    <source>
        <dbReference type="Proteomes" id="UP000177913"/>
    </source>
</evidence>
<dbReference type="AlphaFoldDB" id="A0A1F7H2K8"/>
<dbReference type="Proteomes" id="UP000177913">
    <property type="component" value="Unassembled WGS sequence"/>
</dbReference>
<evidence type="ECO:0000313" key="1">
    <source>
        <dbReference type="EMBL" id="OGK25134.1"/>
    </source>
</evidence>
<dbReference type="EMBL" id="MFZO01000019">
    <property type="protein sequence ID" value="OGK25134.1"/>
    <property type="molecule type" value="Genomic_DNA"/>
</dbReference>
<protein>
    <submittedName>
        <fullName evidence="1">Uncharacterized protein</fullName>
    </submittedName>
</protein>
<sequence length="314" mass="35315">MSNEKPKYSGADAHIFVEKSYPEKVGTTLLDLLREHTRLPSRKEAFPKMTIFFGPGRSSSTAWALLAASHPNCIGAAYQPLKSIARHGPKYGEICVPCIENGRGNALTAGAPFWFMTKEVAGPFHPWEDIRPGIGAIDPFYLWTELGYPPELINGVVIIREPKEVFISNFKFEGGIDPRLLASNYQGVLDLYKYYKDKFPIVPFVFDLCNPFTFGAKTVVAATMNKIGVPFCDLQFNPCAIEKKLQLFEAAVPDEYKDIVEPTLVKGQFGYPLNHSKIPETKRDQIEPHLGFIEKQCGPIYRYFIIESKKALEL</sequence>
<accession>A0A1F7H2K8</accession>
<proteinExistence type="predicted"/>
<organism evidence="1 2">
    <name type="scientific">Candidatus Roizmanbacteria bacterium RIFCSPHIGHO2_02_FULL_38_11</name>
    <dbReference type="NCBI Taxonomy" id="1802039"/>
    <lineage>
        <taxon>Bacteria</taxon>
        <taxon>Candidatus Roizmaniibacteriota</taxon>
    </lineage>
</organism>
<reference evidence="1 2" key="1">
    <citation type="journal article" date="2016" name="Nat. Commun.">
        <title>Thousands of microbial genomes shed light on interconnected biogeochemical processes in an aquifer system.</title>
        <authorList>
            <person name="Anantharaman K."/>
            <person name="Brown C.T."/>
            <person name="Hug L.A."/>
            <person name="Sharon I."/>
            <person name="Castelle C.J."/>
            <person name="Probst A.J."/>
            <person name="Thomas B.C."/>
            <person name="Singh A."/>
            <person name="Wilkins M.J."/>
            <person name="Karaoz U."/>
            <person name="Brodie E.L."/>
            <person name="Williams K.H."/>
            <person name="Hubbard S.S."/>
            <person name="Banfield J.F."/>
        </authorList>
    </citation>
    <scope>NUCLEOTIDE SEQUENCE [LARGE SCALE GENOMIC DNA]</scope>
</reference>
<name>A0A1F7H2K8_9BACT</name>